<evidence type="ECO:0000256" key="6">
    <source>
        <dbReference type="ARBA" id="ARBA00023136"/>
    </source>
</evidence>
<accession>A0A139X2J2</accession>
<dbReference type="PANTHER" id="PTHR30151:SF0">
    <property type="entry name" value="ABC TRANSPORTER PERMEASE PROTEIN MJ0413-RELATED"/>
    <property type="match status" value="1"/>
</dbReference>
<dbReference type="Pfam" id="PF00528">
    <property type="entry name" value="BPD_transp_1"/>
    <property type="match status" value="1"/>
</dbReference>
<keyword evidence="6" id="KW-0472">Membrane</keyword>
<dbReference type="SUPFAM" id="SSF161098">
    <property type="entry name" value="MetI-like"/>
    <property type="match status" value="1"/>
</dbReference>
<evidence type="ECO:0000256" key="1">
    <source>
        <dbReference type="ARBA" id="ARBA00004651"/>
    </source>
</evidence>
<keyword evidence="5" id="KW-1133">Transmembrane helix</keyword>
<dbReference type="GO" id="GO:0005886">
    <property type="term" value="C:plasma membrane"/>
    <property type="evidence" value="ECO:0007669"/>
    <property type="project" value="UniProtKB-SubCell"/>
</dbReference>
<reference evidence="8 9" key="1">
    <citation type="journal article" date="2013" name="Genome Biol. Evol.">
        <title>Genomes of Stigonematalean cyanobacteria (subsection V) and the evolution of oxygenic photosynthesis from prokaryotes to plastids.</title>
        <authorList>
            <person name="Dagan T."/>
            <person name="Roettger M."/>
            <person name="Stucken K."/>
            <person name="Landan G."/>
            <person name="Koch R."/>
            <person name="Major P."/>
            <person name="Gould S.B."/>
            <person name="Goremykin V.V."/>
            <person name="Rippka R."/>
            <person name="Tandeau de Marsac N."/>
            <person name="Gugger M."/>
            <person name="Lockhart P.J."/>
            <person name="Allen J.F."/>
            <person name="Brune I."/>
            <person name="Maus I."/>
            <person name="Puhler A."/>
            <person name="Martin W.F."/>
        </authorList>
    </citation>
    <scope>NUCLEOTIDE SEQUENCE [LARGE SCALE GENOMIC DNA]</scope>
    <source>
        <strain evidence="8 9">PCC 7110</strain>
    </source>
</reference>
<comment type="subcellular location">
    <subcellularLocation>
        <location evidence="1">Cell membrane</location>
        <topology evidence="1">Multi-pass membrane protein</topology>
    </subcellularLocation>
</comment>
<protein>
    <recommendedName>
        <fullName evidence="7">ABC transmembrane type-1 domain-containing protein</fullName>
    </recommendedName>
</protein>
<feature type="domain" description="ABC transmembrane type-1" evidence="7">
    <location>
        <begin position="1"/>
        <end position="65"/>
    </location>
</feature>
<evidence type="ECO:0000256" key="2">
    <source>
        <dbReference type="ARBA" id="ARBA00022448"/>
    </source>
</evidence>
<gene>
    <name evidence="8" type="ORF">WA1_33435</name>
</gene>
<comment type="caution">
    <text evidence="8">The sequence shown here is derived from an EMBL/GenBank/DDBJ whole genome shotgun (WGS) entry which is preliminary data.</text>
</comment>
<evidence type="ECO:0000256" key="5">
    <source>
        <dbReference type="ARBA" id="ARBA00022989"/>
    </source>
</evidence>
<organism evidence="8 9">
    <name type="scientific">Scytonema hofmannii PCC 7110</name>
    <dbReference type="NCBI Taxonomy" id="128403"/>
    <lineage>
        <taxon>Bacteria</taxon>
        <taxon>Bacillati</taxon>
        <taxon>Cyanobacteriota</taxon>
        <taxon>Cyanophyceae</taxon>
        <taxon>Nostocales</taxon>
        <taxon>Scytonemataceae</taxon>
        <taxon>Scytonema</taxon>
    </lineage>
</organism>
<sequence length="77" mass="8586">MLAALAAFFPIFFTTYQGLQNIDRELVSAFQVMGANRWQMLHMVILSSVLSWVIAGIRTSLGMALVAPIPHPDCHNR</sequence>
<evidence type="ECO:0000256" key="3">
    <source>
        <dbReference type="ARBA" id="ARBA00022475"/>
    </source>
</evidence>
<evidence type="ECO:0000313" key="8">
    <source>
        <dbReference type="EMBL" id="KYC38915.1"/>
    </source>
</evidence>
<keyword evidence="4" id="KW-0812">Transmembrane</keyword>
<name>A0A139X2J2_9CYAN</name>
<proteinExistence type="predicted"/>
<dbReference type="AlphaFoldDB" id="A0A139X2J2"/>
<dbReference type="Proteomes" id="UP000076925">
    <property type="component" value="Unassembled WGS sequence"/>
</dbReference>
<dbReference type="InterPro" id="IPR035906">
    <property type="entry name" value="MetI-like_sf"/>
</dbReference>
<dbReference type="CDD" id="cd06261">
    <property type="entry name" value="TM_PBP2"/>
    <property type="match status" value="1"/>
</dbReference>
<dbReference type="InterPro" id="IPR000515">
    <property type="entry name" value="MetI-like"/>
</dbReference>
<dbReference type="GO" id="GO:0055085">
    <property type="term" value="P:transmembrane transport"/>
    <property type="evidence" value="ECO:0007669"/>
    <property type="project" value="InterPro"/>
</dbReference>
<dbReference type="STRING" id="128403.WA1_33435"/>
<keyword evidence="2" id="KW-0813">Transport</keyword>
<dbReference type="PANTHER" id="PTHR30151">
    <property type="entry name" value="ALKANE SULFONATE ABC TRANSPORTER-RELATED, MEMBRANE SUBUNIT"/>
    <property type="match status" value="1"/>
</dbReference>
<keyword evidence="9" id="KW-1185">Reference proteome</keyword>
<dbReference type="Gene3D" id="1.10.3720.10">
    <property type="entry name" value="MetI-like"/>
    <property type="match status" value="1"/>
</dbReference>
<evidence type="ECO:0000256" key="4">
    <source>
        <dbReference type="ARBA" id="ARBA00022692"/>
    </source>
</evidence>
<evidence type="ECO:0000259" key="7">
    <source>
        <dbReference type="Pfam" id="PF00528"/>
    </source>
</evidence>
<dbReference type="EMBL" id="ANNX02000036">
    <property type="protein sequence ID" value="KYC38915.1"/>
    <property type="molecule type" value="Genomic_DNA"/>
</dbReference>
<evidence type="ECO:0000313" key="9">
    <source>
        <dbReference type="Proteomes" id="UP000076925"/>
    </source>
</evidence>
<keyword evidence="3" id="KW-1003">Cell membrane</keyword>